<protein>
    <submittedName>
        <fullName evidence="2">Uncharacterized protein</fullName>
    </submittedName>
</protein>
<organism evidence="2 3">
    <name type="scientific">Candidatus Nitrosymbiomonas proteolyticus</name>
    <dbReference type="NCBI Taxonomy" id="2608984"/>
    <lineage>
        <taxon>Bacteria</taxon>
        <taxon>Bacillati</taxon>
        <taxon>Armatimonadota</taxon>
        <taxon>Armatimonadota incertae sedis</taxon>
        <taxon>Candidatus Nitrosymbiomonas</taxon>
    </lineage>
</organism>
<reference evidence="2" key="1">
    <citation type="journal article" name="DNA Res.">
        <title>The physiological potential of anammox bacteria as revealed by their core genome structure.</title>
        <authorList>
            <person name="Okubo T."/>
            <person name="Toyoda A."/>
            <person name="Fukuhara K."/>
            <person name="Uchiyama I."/>
            <person name="Harigaya Y."/>
            <person name="Kuroiwa M."/>
            <person name="Suzuki T."/>
            <person name="Murakami Y."/>
            <person name="Suwa Y."/>
            <person name="Takami H."/>
        </authorList>
    </citation>
    <scope>NUCLEOTIDE SEQUENCE</scope>
    <source>
        <strain evidence="2">317325-2</strain>
    </source>
</reference>
<dbReference type="KEGG" id="npy:NPRO_14760"/>
<dbReference type="Proteomes" id="UP000662873">
    <property type="component" value="Chromosome"/>
</dbReference>
<dbReference type="EMBL" id="AP021858">
    <property type="protein sequence ID" value="BBO23881.1"/>
    <property type="molecule type" value="Genomic_DNA"/>
</dbReference>
<dbReference type="AlphaFoldDB" id="A0A809S9V4"/>
<evidence type="ECO:0000313" key="3">
    <source>
        <dbReference type="Proteomes" id="UP000662873"/>
    </source>
</evidence>
<name>A0A809S9V4_9BACT</name>
<feature type="region of interest" description="Disordered" evidence="1">
    <location>
        <begin position="1"/>
        <end position="21"/>
    </location>
</feature>
<feature type="compositionally biased region" description="Polar residues" evidence="1">
    <location>
        <begin position="1"/>
        <end position="19"/>
    </location>
</feature>
<sequence length="61" mass="6525">MYSEQGVSHSSQTNGTVSRLSGAPGVLQAAKNKARGYSNPQKLIAMSYLLHGKLRPATHTK</sequence>
<gene>
    <name evidence="2" type="ORF">NPRO_14760</name>
</gene>
<accession>A0A809S9V4</accession>
<evidence type="ECO:0000256" key="1">
    <source>
        <dbReference type="SAM" id="MobiDB-lite"/>
    </source>
</evidence>
<proteinExistence type="predicted"/>
<evidence type="ECO:0000313" key="2">
    <source>
        <dbReference type="EMBL" id="BBO23881.1"/>
    </source>
</evidence>